<evidence type="ECO:0000313" key="3">
    <source>
        <dbReference type="Proteomes" id="UP000050360"/>
    </source>
</evidence>
<keyword evidence="1" id="KW-1133">Transmembrane helix</keyword>
<dbReference type="AlphaFoldDB" id="A0A0P8C3C9"/>
<comment type="caution">
    <text evidence="2">The sequence shown here is derived from an EMBL/GenBank/DDBJ whole genome shotgun (WGS) entry which is preliminary data.</text>
</comment>
<keyword evidence="1" id="KW-0812">Transmembrane</keyword>
<reference evidence="2 3" key="1">
    <citation type="submission" date="2015-09" db="EMBL/GenBank/DDBJ databases">
        <title>A metagenomics-based metabolic model of nitrate-dependent anaerobic oxidation of methane by Methanoperedens-like archaea.</title>
        <authorList>
            <person name="Arshad A."/>
            <person name="Speth D.R."/>
            <person name="De Graaf R.M."/>
            <person name="Op Den Camp H.J."/>
            <person name="Jetten M.S."/>
            <person name="Welte C.U."/>
        </authorList>
    </citation>
    <scope>NUCLEOTIDE SEQUENCE [LARGE SCALE GENOMIC DNA]</scope>
</reference>
<proteinExistence type="predicted"/>
<feature type="transmembrane region" description="Helical" evidence="1">
    <location>
        <begin position="80"/>
        <end position="104"/>
    </location>
</feature>
<dbReference type="EMBL" id="LKCM01000453">
    <property type="protein sequence ID" value="KPQ41046.1"/>
    <property type="molecule type" value="Genomic_DNA"/>
</dbReference>
<feature type="non-terminal residue" evidence="2">
    <location>
        <position position="167"/>
    </location>
</feature>
<evidence type="ECO:0000313" key="2">
    <source>
        <dbReference type="EMBL" id="KPQ41046.1"/>
    </source>
</evidence>
<feature type="transmembrane region" description="Helical" evidence="1">
    <location>
        <begin position="134"/>
        <end position="154"/>
    </location>
</feature>
<feature type="transmembrane region" description="Helical" evidence="1">
    <location>
        <begin position="110"/>
        <end position="127"/>
    </location>
</feature>
<accession>A0A0P8C3C9</accession>
<name>A0A0P8C3C9_9EURY</name>
<keyword evidence="1" id="KW-0472">Membrane</keyword>
<gene>
    <name evidence="2" type="ORF">MPEBLZ_04410</name>
</gene>
<feature type="transmembrane region" description="Helical" evidence="1">
    <location>
        <begin position="46"/>
        <end position="68"/>
    </location>
</feature>
<dbReference type="Proteomes" id="UP000050360">
    <property type="component" value="Unassembled WGS sequence"/>
</dbReference>
<organism evidence="2 3">
    <name type="scientific">Candidatus Methanoperedens nitratireducens</name>
    <dbReference type="NCBI Taxonomy" id="1392998"/>
    <lineage>
        <taxon>Archaea</taxon>
        <taxon>Methanobacteriati</taxon>
        <taxon>Methanobacteriota</taxon>
        <taxon>Stenosarchaea group</taxon>
        <taxon>Methanomicrobia</taxon>
        <taxon>Methanosarcinales</taxon>
        <taxon>ANME-2 cluster</taxon>
        <taxon>Candidatus Methanoperedentaceae</taxon>
        <taxon>Candidatus Methanoperedens</taxon>
    </lineage>
</organism>
<feature type="transmembrane region" description="Helical" evidence="1">
    <location>
        <begin position="20"/>
        <end position="40"/>
    </location>
</feature>
<evidence type="ECO:0000256" key="1">
    <source>
        <dbReference type="SAM" id="Phobius"/>
    </source>
</evidence>
<sequence>MQINKLDLKSIRSYGTHGVLGLLMGIGVGFIFFLMLSSLIAGSSQIIIVAAGLVTALLISGLYGFYIGYIFGGQKSSYRISITCAIAGVFGGLVTAGLLTKGFITMSAGYFDPLFFSLFFAGPILGFPKIKNIVIMTASSVFGALIGYGVYSVGQNITVYLNSSGGT</sequence>
<protein>
    <submittedName>
        <fullName evidence="2">Uncharacterized protein</fullName>
    </submittedName>
</protein>